<sequence>MKDVNSDYQIECHSSNYEIKTESLDQKEEAESSNLNMELENSDHKIETESCDHKMEAETSDHEIEVNSSDQKMEDEITDYKIGQSPDHKMEDEITDYKIGQSSDHKMEDEIADYKIGQSSDTKMETKISGDTMEDHSSDQRMAVQSCDFKIKADVADTGIKSSGHEVLSSSDQYKALPFADSDGRSSMLYQMDVEPPSDCVSSESVIRGEPDSVMVCTQSVGTSDSEHDESIFDIQDVDLDTIQPSAEHDHDVSFGVESPSERQSVSTVSSSMMSPSQYNIDTPLVSTSSGMFDDRAKTVANLIASPQNYLSDNQEQVSHDLSAPVLVSQDSNIEDVTSCESSDDDSLDLESASHADIYIDDVSNEYRVPVDCTSERTEPRPSDHGVQPVVTDKNEMVHSPDLSRKPVFSTHSIMAQSRDCSLQEKCTDYNRQAMSLDHKGGDECLADKTECTLPNEEVKLEISDHSNQSIVGGYSRKPATSDHQIKTSPDHKMLPSENDKSLKLASSNVKSCEIGECVSTESGIAGEPDSAAVMCTLSKETSGADYDHSMVVNQEFGQDIIQPSGDQEPNVSSGLESPSDRQSVSTVSSSMFSPSQHNIDTPLVSTSGKQFLDYDDYAKNIINIQHDLYGHDESPPTLVSCDSHIENLSHRHSSDEGSIDLEPPVLDEAFSGPVFTENNESNMAELQQGCVSMRDYQEEVRDDQSDQDDEMMADIKDVSILYVDGAGDEKPRAQLTTPAVPPDSCSSAVTFTSSAPVSSSLSCSESGPTHLSSESNFGLPLLCSGAVSGSNVNVVTSGACLEIARSPAVTSSAVDTMGSSAITGSIIESFSPTAITGSCTDDVIEDTNSAVVTHRHTDIPYSTTPNSYDMDVTSSTAVSVVSLSSTPVVHMDMDTSGSAAVSNSNVDASAITALNKTDVDSTITTAVANVDADMSVSTAVTVSGFVSARKTAAIVSDSMVVSSPTVSVIPAPVTDTDVISYSNQIVCDVSKDKEDRLVHLPQDKDDDNMSNKALDKVSDKPPNEASHEVSDKCSDKTSGKTVDKLADKSPEKSWDRPSDKQLDKPSDKPSDEPLAKPSDKSSDKPLAIPSAKPSDRALVTPSDKPAEKASDKPAVDDVTRDRHIQYKDLIGSCISALCLCLQRLPQHHKSLYRLAYIYMYCPHLKNADFAQDLLLGNPNWSNLSHMPCPGMFQERKQNNFFQGLWKIPIDEIDRSGSFAAHLTVSITLLYKVLEVREQNNILYHIHLQLNRTPDTGRKYIRDCDRVYLAKDAYKRCVGVLEKKSRRKPTPSDLSKQSWLMDVYRVWQYGVRQRLHVQKLNEILVTAYRTVRNITSRDEPSLLDEAIKYCQQKSQINKPTHDSRRDSHDLSSNIRLQEMMKHSARTDSTQSDGSKKTVGSNQPSTSHQSSQQAHSHHSDETKPASVTSELTANEMLAQYQQNQLDMMSTLARLYGQSNYMAYASNLQALASGLYEGYNPYGVSALGAMSSSLTQSLLQSAALGATSGSYLYPNYPMTPDMLAALSPRISPPAAHRATSVPGQSSAGQPGKHTMKGIKSNRTSSQSAAIKHGSMKTVHKGLPFTGGPSKAGQPSPRSLVTSQNMSPIQHKKPSATVSHLSHDQRRMTQTTKMSSHSMSSVNLTKTAPVRQSGTINRSRQPGMVSQNRQAFAGSSSNTTSQNRLSVGTSQSRQPSTAGQSRQPVIPGQIRKSCTGIHSRCPVTSGQSRQPGIASQSRMQDTTSQNRQLGKRENSSCVSATTSNSKSQITYEANSPDSDVVIISSSQDSSD</sequence>
<evidence type="ECO:0000256" key="2">
    <source>
        <dbReference type="ARBA" id="ARBA00023242"/>
    </source>
</evidence>
<dbReference type="GO" id="GO:0005634">
    <property type="term" value="C:nucleus"/>
    <property type="evidence" value="ECO:0007669"/>
    <property type="project" value="UniProtKB-SubCell"/>
</dbReference>
<dbReference type="EMBL" id="JAODUP010000785">
    <property type="protein sequence ID" value="KAK2144094.1"/>
    <property type="molecule type" value="Genomic_DNA"/>
</dbReference>
<evidence type="ECO:0000313" key="5">
    <source>
        <dbReference type="Proteomes" id="UP001208570"/>
    </source>
</evidence>
<dbReference type="PANTHER" id="PTHR15502:SF7">
    <property type="entry name" value="CALCINEURIN-BINDING PROTEIN CABIN-1"/>
    <property type="match status" value="1"/>
</dbReference>
<feature type="region of interest" description="Disordered" evidence="3">
    <location>
        <begin position="561"/>
        <end position="601"/>
    </location>
</feature>
<feature type="compositionally biased region" description="Basic and acidic residues" evidence="3">
    <location>
        <begin position="41"/>
        <end position="74"/>
    </location>
</feature>
<evidence type="ECO:0000313" key="4">
    <source>
        <dbReference type="EMBL" id="KAK2144094.1"/>
    </source>
</evidence>
<evidence type="ECO:0000256" key="3">
    <source>
        <dbReference type="SAM" id="MobiDB-lite"/>
    </source>
</evidence>
<reference evidence="4" key="1">
    <citation type="journal article" date="2023" name="Mol. Biol. Evol.">
        <title>Third-Generation Sequencing Reveals the Adaptive Role of the Epigenome in Three Deep-Sea Polychaetes.</title>
        <authorList>
            <person name="Perez M."/>
            <person name="Aroh O."/>
            <person name="Sun Y."/>
            <person name="Lan Y."/>
            <person name="Juniper S.K."/>
            <person name="Young C.R."/>
            <person name="Angers B."/>
            <person name="Qian P.Y."/>
        </authorList>
    </citation>
    <scope>NUCLEOTIDE SEQUENCE</scope>
    <source>
        <strain evidence="4">P08H-3</strain>
    </source>
</reference>
<evidence type="ECO:0000256" key="1">
    <source>
        <dbReference type="ARBA" id="ARBA00004123"/>
    </source>
</evidence>
<feature type="region of interest" description="Disordered" evidence="3">
    <location>
        <begin position="1001"/>
        <end position="1118"/>
    </location>
</feature>
<dbReference type="Proteomes" id="UP001208570">
    <property type="component" value="Unassembled WGS sequence"/>
</dbReference>
<feature type="compositionally biased region" description="Basic and acidic residues" evidence="3">
    <location>
        <begin position="1105"/>
        <end position="1118"/>
    </location>
</feature>
<dbReference type="PANTHER" id="PTHR15502">
    <property type="entry name" value="CALCINEURIN-BINDING PROTEIN CABIN 1-RELATED"/>
    <property type="match status" value="1"/>
</dbReference>
<protein>
    <submittedName>
        <fullName evidence="4">Uncharacterized protein</fullName>
    </submittedName>
</protein>
<feature type="compositionally biased region" description="Low complexity" evidence="3">
    <location>
        <begin position="581"/>
        <end position="597"/>
    </location>
</feature>
<dbReference type="GO" id="GO:0031491">
    <property type="term" value="F:nucleosome binding"/>
    <property type="evidence" value="ECO:0007669"/>
    <property type="project" value="TreeGrafter"/>
</dbReference>
<dbReference type="InterPro" id="IPR033053">
    <property type="entry name" value="Hir3/CABIN1"/>
</dbReference>
<feature type="compositionally biased region" description="Basic and acidic residues" evidence="3">
    <location>
        <begin position="1001"/>
        <end position="1084"/>
    </location>
</feature>
<keyword evidence="2" id="KW-0539">Nucleus</keyword>
<feature type="compositionally biased region" description="Basic and acidic residues" evidence="3">
    <location>
        <begin position="480"/>
        <end position="499"/>
    </location>
</feature>
<keyword evidence="5" id="KW-1185">Reference proteome</keyword>
<accession>A0AAD9J0J2</accession>
<comment type="subcellular location">
    <subcellularLocation>
        <location evidence="1">Nucleus</location>
    </subcellularLocation>
</comment>
<comment type="caution">
    <text evidence="4">The sequence shown here is derived from an EMBL/GenBank/DDBJ whole genome shotgun (WGS) entry which is preliminary data.</text>
</comment>
<feature type="region of interest" description="Disordered" evidence="3">
    <location>
        <begin position="470"/>
        <end position="499"/>
    </location>
</feature>
<name>A0AAD9J0J2_9ANNE</name>
<proteinExistence type="predicted"/>
<organism evidence="4 5">
    <name type="scientific">Paralvinella palmiformis</name>
    <dbReference type="NCBI Taxonomy" id="53620"/>
    <lineage>
        <taxon>Eukaryota</taxon>
        <taxon>Metazoa</taxon>
        <taxon>Spiralia</taxon>
        <taxon>Lophotrochozoa</taxon>
        <taxon>Annelida</taxon>
        <taxon>Polychaeta</taxon>
        <taxon>Sedentaria</taxon>
        <taxon>Canalipalpata</taxon>
        <taxon>Terebellida</taxon>
        <taxon>Terebelliformia</taxon>
        <taxon>Alvinellidae</taxon>
        <taxon>Paralvinella</taxon>
    </lineage>
</organism>
<gene>
    <name evidence="4" type="ORF">LSH36_785g00005</name>
</gene>
<feature type="compositionally biased region" description="Polar residues" evidence="3">
    <location>
        <begin position="1593"/>
        <end position="1605"/>
    </location>
</feature>
<feature type="compositionally biased region" description="Polar residues" evidence="3">
    <location>
        <begin position="565"/>
        <end position="577"/>
    </location>
</feature>
<feature type="region of interest" description="Disordered" evidence="3">
    <location>
        <begin position="1378"/>
        <end position="1426"/>
    </location>
</feature>
<feature type="region of interest" description="Disordered" evidence="3">
    <location>
        <begin position="1531"/>
        <end position="1770"/>
    </location>
</feature>
<dbReference type="GO" id="GO:0006325">
    <property type="term" value="P:chromatin organization"/>
    <property type="evidence" value="ECO:0007669"/>
    <property type="project" value="InterPro"/>
</dbReference>
<feature type="compositionally biased region" description="Basic and acidic residues" evidence="3">
    <location>
        <begin position="19"/>
        <end position="30"/>
    </location>
</feature>
<feature type="compositionally biased region" description="Polar residues" evidence="3">
    <location>
        <begin position="1625"/>
        <end position="1700"/>
    </location>
</feature>
<feature type="region of interest" description="Disordered" evidence="3">
    <location>
        <begin position="15"/>
        <end position="74"/>
    </location>
</feature>
<feature type="compositionally biased region" description="Polar residues" evidence="3">
    <location>
        <begin position="1752"/>
        <end position="1770"/>
    </location>
</feature>
<feature type="compositionally biased region" description="Low complexity" evidence="3">
    <location>
        <begin position="1400"/>
        <end position="1413"/>
    </location>
</feature>
<feature type="compositionally biased region" description="Polar residues" evidence="3">
    <location>
        <begin position="1719"/>
        <end position="1745"/>
    </location>
</feature>